<dbReference type="AlphaFoldDB" id="A0A8R2C6F3"/>
<dbReference type="RefSeq" id="XP_012546943.2">
    <property type="nucleotide sequence ID" value="XM_012691489.4"/>
</dbReference>
<evidence type="ECO:0000256" key="4">
    <source>
        <dbReference type="ARBA" id="ARBA00023136"/>
    </source>
</evidence>
<reference evidence="7" key="2">
    <citation type="submission" date="2022-06" db="UniProtKB">
        <authorList>
            <consortium name="EnsemblMetazoa"/>
        </authorList>
    </citation>
    <scope>IDENTIFICATION</scope>
    <source>
        <strain evidence="7">p50T (Dazao)</strain>
    </source>
</reference>
<dbReference type="GeneID" id="105841842"/>
<dbReference type="PANTHER" id="PTHR12911:SF8">
    <property type="entry name" value="KLAROID PROTEIN-RELATED"/>
    <property type="match status" value="1"/>
</dbReference>
<dbReference type="InterPro" id="IPR008979">
    <property type="entry name" value="Galactose-bd-like_sf"/>
</dbReference>
<dbReference type="KEGG" id="bmor:105841842"/>
<keyword evidence="4 5" id="KW-0472">Membrane</keyword>
<organism evidence="7 8">
    <name type="scientific">Bombyx mori</name>
    <name type="common">Silk moth</name>
    <dbReference type="NCBI Taxonomy" id="7091"/>
    <lineage>
        <taxon>Eukaryota</taxon>
        <taxon>Metazoa</taxon>
        <taxon>Ecdysozoa</taxon>
        <taxon>Arthropoda</taxon>
        <taxon>Hexapoda</taxon>
        <taxon>Insecta</taxon>
        <taxon>Pterygota</taxon>
        <taxon>Neoptera</taxon>
        <taxon>Endopterygota</taxon>
        <taxon>Lepidoptera</taxon>
        <taxon>Glossata</taxon>
        <taxon>Ditrysia</taxon>
        <taxon>Bombycoidea</taxon>
        <taxon>Bombycidae</taxon>
        <taxon>Bombycinae</taxon>
        <taxon>Bombyx</taxon>
    </lineage>
</organism>
<protein>
    <recommendedName>
        <fullName evidence="6">SUN domain-containing protein</fullName>
    </recommendedName>
</protein>
<evidence type="ECO:0000313" key="8">
    <source>
        <dbReference type="Proteomes" id="UP000005204"/>
    </source>
</evidence>
<dbReference type="GO" id="GO:0005635">
    <property type="term" value="C:nuclear envelope"/>
    <property type="evidence" value="ECO:0007669"/>
    <property type="project" value="TreeGrafter"/>
</dbReference>
<dbReference type="PROSITE" id="PS51469">
    <property type="entry name" value="SUN"/>
    <property type="match status" value="1"/>
</dbReference>
<evidence type="ECO:0000256" key="3">
    <source>
        <dbReference type="ARBA" id="ARBA00022989"/>
    </source>
</evidence>
<dbReference type="GO" id="GO:0043495">
    <property type="term" value="F:protein-membrane adaptor activity"/>
    <property type="evidence" value="ECO:0007669"/>
    <property type="project" value="TreeGrafter"/>
</dbReference>
<evidence type="ECO:0000256" key="5">
    <source>
        <dbReference type="SAM" id="Phobius"/>
    </source>
</evidence>
<evidence type="ECO:0000256" key="2">
    <source>
        <dbReference type="ARBA" id="ARBA00022692"/>
    </source>
</evidence>
<feature type="domain" description="SUN" evidence="6">
    <location>
        <begin position="196"/>
        <end position="347"/>
    </location>
</feature>
<reference evidence="8" key="1">
    <citation type="journal article" date="2008" name="Insect Biochem. Mol. Biol.">
        <title>The genome of a lepidopteran model insect, the silkworm Bombyx mori.</title>
        <authorList>
            <consortium name="International Silkworm Genome Consortium"/>
        </authorList>
    </citation>
    <scope>NUCLEOTIDE SEQUENCE [LARGE SCALE GENOMIC DNA]</scope>
    <source>
        <strain evidence="8">p50T</strain>
    </source>
</reference>
<evidence type="ECO:0000313" key="7">
    <source>
        <dbReference type="EnsemblMetazoa" id="XP_012546943.2"/>
    </source>
</evidence>
<dbReference type="InterPro" id="IPR012919">
    <property type="entry name" value="SUN_dom"/>
</dbReference>
<sequence>MAYVNAHKRLQESLSDSEVSQKRIRLPWCSSRKVCERRKPRRVSTNREIRSTYPERGNIWKYEYLYENNNEKLKRTKVKTSKRESLVRYRCNTAIGVIMVISICLGFLVSLWMPNEMLKADLITGVVPRTKFMTLHGLCSATVNEECCNRLKYLTKELSKSENSVRALHRIRYNLMLTSRSIEEMHIDSSLNQIEGATVTKGSKTEEWGGRIALWGVIPLWRASPPPGTILALRKVMPSDCWPFSGSEGEVEIHLAHTQWVDRLSIEHVRPDIARSAPKHFVVYGIQHNDTWTVMLRDEYRSSGAAKQFFHVKKNVQVKRVIFQVSSNHGNPKYTCIYRVHLYSYKRS</sequence>
<evidence type="ECO:0000259" key="6">
    <source>
        <dbReference type="PROSITE" id="PS51469"/>
    </source>
</evidence>
<keyword evidence="2 5" id="KW-0812">Transmembrane</keyword>
<feature type="transmembrane region" description="Helical" evidence="5">
    <location>
        <begin position="91"/>
        <end position="113"/>
    </location>
</feature>
<proteinExistence type="predicted"/>
<evidence type="ECO:0000256" key="1">
    <source>
        <dbReference type="ARBA" id="ARBA00004370"/>
    </source>
</evidence>
<name>A0A8R2C6F3_BOMMO</name>
<comment type="subcellular location">
    <subcellularLocation>
        <location evidence="1">Membrane</location>
    </subcellularLocation>
</comment>
<dbReference type="GO" id="GO:0016020">
    <property type="term" value="C:membrane"/>
    <property type="evidence" value="ECO:0007669"/>
    <property type="project" value="UniProtKB-SubCell"/>
</dbReference>
<dbReference type="Proteomes" id="UP000005204">
    <property type="component" value="Unassembled WGS sequence"/>
</dbReference>
<keyword evidence="3 5" id="KW-1133">Transmembrane helix</keyword>
<dbReference type="InterPro" id="IPR045119">
    <property type="entry name" value="SUN1-5"/>
</dbReference>
<dbReference type="SUPFAM" id="SSF49785">
    <property type="entry name" value="Galactose-binding domain-like"/>
    <property type="match status" value="1"/>
</dbReference>
<keyword evidence="8" id="KW-1185">Reference proteome</keyword>
<dbReference type="PANTHER" id="PTHR12911">
    <property type="entry name" value="SAD1/UNC-84-LIKE PROTEIN-RELATED"/>
    <property type="match status" value="1"/>
</dbReference>
<dbReference type="EnsemblMetazoa" id="XM_012691489.3">
    <property type="protein sequence ID" value="XP_012546943.2"/>
    <property type="gene ID" value="LOC105841842"/>
</dbReference>
<dbReference type="Gene3D" id="2.60.120.260">
    <property type="entry name" value="Galactose-binding domain-like"/>
    <property type="match status" value="1"/>
</dbReference>
<accession>A0A8R2C6F3</accession>
<dbReference type="Pfam" id="PF07738">
    <property type="entry name" value="Sad1_UNC"/>
    <property type="match status" value="1"/>
</dbReference>
<dbReference type="CTD" id="6676"/>